<evidence type="ECO:0000256" key="1">
    <source>
        <dbReference type="SAM" id="Phobius"/>
    </source>
</evidence>
<keyword evidence="3" id="KW-1185">Reference proteome</keyword>
<protein>
    <submittedName>
        <fullName evidence="2">ABC transporter permease</fullName>
    </submittedName>
</protein>
<feature type="transmembrane region" description="Helical" evidence="1">
    <location>
        <begin position="148"/>
        <end position="170"/>
    </location>
</feature>
<accession>A0ABW1SYK7</accession>
<feature type="transmembrane region" description="Helical" evidence="1">
    <location>
        <begin position="177"/>
        <end position="196"/>
    </location>
</feature>
<dbReference type="Proteomes" id="UP001596138">
    <property type="component" value="Unassembled WGS sequence"/>
</dbReference>
<feature type="transmembrane region" description="Helical" evidence="1">
    <location>
        <begin position="227"/>
        <end position="252"/>
    </location>
</feature>
<evidence type="ECO:0000313" key="2">
    <source>
        <dbReference type="EMBL" id="MFC6236707.1"/>
    </source>
</evidence>
<feature type="transmembrane region" description="Helical" evidence="1">
    <location>
        <begin position="20"/>
        <end position="37"/>
    </location>
</feature>
<reference evidence="3" key="1">
    <citation type="journal article" date="2019" name="Int. J. Syst. Evol. Microbiol.">
        <title>The Global Catalogue of Microorganisms (GCM) 10K type strain sequencing project: providing services to taxonomists for standard genome sequencing and annotation.</title>
        <authorList>
            <consortium name="The Broad Institute Genomics Platform"/>
            <consortium name="The Broad Institute Genome Sequencing Center for Infectious Disease"/>
            <person name="Wu L."/>
            <person name="Ma J."/>
        </authorList>
    </citation>
    <scope>NUCLEOTIDE SEQUENCE [LARGE SCALE GENOMIC DNA]</scope>
    <source>
        <strain evidence="3">CGMCC 4.7317</strain>
    </source>
</reference>
<dbReference type="RefSeq" id="WP_386763744.1">
    <property type="nucleotide sequence ID" value="NZ_JBHSTI010000002.1"/>
</dbReference>
<evidence type="ECO:0000313" key="3">
    <source>
        <dbReference type="Proteomes" id="UP001596138"/>
    </source>
</evidence>
<name>A0ABW1SYK7_9ACTN</name>
<comment type="caution">
    <text evidence="2">The sequence shown here is derived from an EMBL/GenBank/DDBJ whole genome shotgun (WGS) entry which is preliminary data.</text>
</comment>
<feature type="transmembrane region" description="Helical" evidence="1">
    <location>
        <begin position="57"/>
        <end position="81"/>
    </location>
</feature>
<organism evidence="2 3">
    <name type="scientific">Longivirga aurantiaca</name>
    <dbReference type="NCBI Taxonomy" id="1837743"/>
    <lineage>
        <taxon>Bacteria</taxon>
        <taxon>Bacillati</taxon>
        <taxon>Actinomycetota</taxon>
        <taxon>Actinomycetes</taxon>
        <taxon>Sporichthyales</taxon>
        <taxon>Sporichthyaceae</taxon>
        <taxon>Longivirga</taxon>
    </lineage>
</organism>
<keyword evidence="1" id="KW-0472">Membrane</keyword>
<keyword evidence="1" id="KW-0812">Transmembrane</keyword>
<feature type="transmembrane region" description="Helical" evidence="1">
    <location>
        <begin position="102"/>
        <end position="128"/>
    </location>
</feature>
<proteinExistence type="predicted"/>
<gene>
    <name evidence="2" type="ORF">ACFQGU_02365</name>
</gene>
<dbReference type="EMBL" id="JBHSTI010000002">
    <property type="protein sequence ID" value="MFC6236707.1"/>
    <property type="molecule type" value="Genomic_DNA"/>
</dbReference>
<sequence>MIAALRYEWMRLTTIRSTKLALAFALVISTGLGWLIAAPSTMYDEFGNVVGEEAGDWYGAFGFPLTLTAVVASVIASQAIGQEYRFGIIRLTLTAFPQRARILTAKLAVVVLAAVAIGLLSYLGSYLGVVLRGYPSPPDGVTPVDSTYFLRGIVFVVLWSLASFALAGIVRQTAVGIAVPIISGLIVENILQFVLFERAEWLARILPWSTASRWSAATDPTGENVLAVGWAALGIFSVWVVAFLILEVVAFLRRDA</sequence>
<dbReference type="Pfam" id="PF12730">
    <property type="entry name" value="ABC2_membrane_4"/>
    <property type="match status" value="1"/>
</dbReference>
<keyword evidence="1" id="KW-1133">Transmembrane helix</keyword>